<dbReference type="InterPro" id="IPR035234">
    <property type="entry name" value="IgGFc-bd_N"/>
</dbReference>
<dbReference type="STRING" id="8932.A0A2I0LH76"/>
<reference evidence="3 4" key="1">
    <citation type="journal article" date="2013" name="Science">
        <title>Genomic diversity and evolution of the head crest in the rock pigeon.</title>
        <authorList>
            <person name="Shapiro M.D."/>
            <person name="Kronenberg Z."/>
            <person name="Li C."/>
            <person name="Domyan E.T."/>
            <person name="Pan H."/>
            <person name="Campbell M."/>
            <person name="Tan H."/>
            <person name="Huff C.D."/>
            <person name="Hu H."/>
            <person name="Vickrey A.I."/>
            <person name="Nielsen S.C."/>
            <person name="Stringham S.A."/>
            <person name="Hu H."/>
            <person name="Willerslev E."/>
            <person name="Gilbert M.T."/>
            <person name="Yandell M."/>
            <person name="Zhang G."/>
            <person name="Wang J."/>
        </authorList>
    </citation>
    <scope>NUCLEOTIDE SEQUENCE [LARGE SCALE GENOMIC DNA]</scope>
    <source>
        <tissue evidence="3">Blood</tissue>
    </source>
</reference>
<evidence type="ECO:0000313" key="3">
    <source>
        <dbReference type="EMBL" id="PKK16796.1"/>
    </source>
</evidence>
<keyword evidence="1" id="KW-0472">Membrane</keyword>
<dbReference type="Proteomes" id="UP000053872">
    <property type="component" value="Unassembled WGS sequence"/>
</dbReference>
<keyword evidence="4" id="KW-1185">Reference proteome</keyword>
<name>A0A2I0LH76_COLLI</name>
<dbReference type="Pfam" id="PF17517">
    <property type="entry name" value="IgGFc_binding"/>
    <property type="match status" value="1"/>
</dbReference>
<evidence type="ECO:0000259" key="2">
    <source>
        <dbReference type="Pfam" id="PF17517"/>
    </source>
</evidence>
<dbReference type="EMBL" id="AKCR02000801">
    <property type="protein sequence ID" value="PKK16796.1"/>
    <property type="molecule type" value="Genomic_DNA"/>
</dbReference>
<sequence>MAAGLGQRKAASLSHIGGVVIWAIFSCLGVSASPPRHLGENFVAAFMQNELQRSLQSDFKLLLTARSPGTSVTVSMKTPGLRMTVRTGAGQPVLVKIPPQAEMVGSKPFGNAVAVRASGAVAAVMVNEKRDSADAAALHPVRAWGTEYRVVTPNVGTERYGQFAVVAWDEPTEVEVHLKAAVTFQGRSYPRGAVLRIPLEPFEAAQLQSPADMSGTKLLPVSAWGKTFIVPPLPFETQSDIVYVSTAQPAHVESQHGAAKTARKLRPNRSTLYGLQASNALTLNADAGVQVVFFADGGNKGAVSYDPFFMSIPDVSSYCDSYSVVALDGYDNYAMLVAKSSETSGLTLDKKPLGDVEWKPVPGTGYSWAGLSLGDKFGVRKVEHQTAPFGLLGVGVRNGKSYGMAGLCDSGEWHPVTSLVARPPKVPPEPN</sequence>
<organism evidence="3 4">
    <name type="scientific">Columba livia</name>
    <name type="common">Rock dove</name>
    <dbReference type="NCBI Taxonomy" id="8932"/>
    <lineage>
        <taxon>Eukaryota</taxon>
        <taxon>Metazoa</taxon>
        <taxon>Chordata</taxon>
        <taxon>Craniata</taxon>
        <taxon>Vertebrata</taxon>
        <taxon>Euteleostomi</taxon>
        <taxon>Archelosauria</taxon>
        <taxon>Archosauria</taxon>
        <taxon>Dinosauria</taxon>
        <taxon>Saurischia</taxon>
        <taxon>Theropoda</taxon>
        <taxon>Coelurosauria</taxon>
        <taxon>Aves</taxon>
        <taxon>Neognathae</taxon>
        <taxon>Neoaves</taxon>
        <taxon>Columbimorphae</taxon>
        <taxon>Columbiformes</taxon>
        <taxon>Columbidae</taxon>
        <taxon>Columba</taxon>
    </lineage>
</organism>
<dbReference type="InParanoid" id="A0A2I0LH76"/>
<gene>
    <name evidence="3" type="primary">FCGBP</name>
    <name evidence="3" type="ORF">A306_00015328</name>
</gene>
<accession>A0A2I0LH76</accession>
<comment type="caution">
    <text evidence="3">The sequence shown here is derived from an EMBL/GenBank/DDBJ whole genome shotgun (WGS) entry which is preliminary data.</text>
</comment>
<proteinExistence type="predicted"/>
<dbReference type="PANTHER" id="PTHR46534:SF2">
    <property type="entry name" value="VWFD DOMAIN-CONTAINING PROTEIN"/>
    <property type="match status" value="1"/>
</dbReference>
<protein>
    <submittedName>
        <fullName evidence="3">Fc of IgG binding protein</fullName>
    </submittedName>
</protein>
<keyword evidence="1" id="KW-0812">Transmembrane</keyword>
<keyword evidence="1" id="KW-1133">Transmembrane helix</keyword>
<evidence type="ECO:0000256" key="1">
    <source>
        <dbReference type="SAM" id="Phobius"/>
    </source>
</evidence>
<feature type="domain" description="IgGFc-binding protein N-terminal" evidence="2">
    <location>
        <begin position="217"/>
        <end position="395"/>
    </location>
</feature>
<evidence type="ECO:0000313" key="4">
    <source>
        <dbReference type="Proteomes" id="UP000053872"/>
    </source>
</evidence>
<dbReference type="PANTHER" id="PTHR46534">
    <property type="entry name" value="IGGFC_BINDING DOMAIN-CONTAINING PROTEIN"/>
    <property type="match status" value="1"/>
</dbReference>
<dbReference type="AlphaFoldDB" id="A0A2I0LH76"/>
<feature type="transmembrane region" description="Helical" evidence="1">
    <location>
        <begin position="12"/>
        <end position="32"/>
    </location>
</feature>